<proteinExistence type="predicted"/>
<keyword evidence="1" id="KW-0732">Signal</keyword>
<name>A0A371B5Y5_9SPHN</name>
<dbReference type="OrthoDB" id="7405484at2"/>
<dbReference type="EMBL" id="QRGP01000002">
    <property type="protein sequence ID" value="RDV02853.1"/>
    <property type="molecule type" value="Genomic_DNA"/>
</dbReference>
<evidence type="ECO:0000256" key="1">
    <source>
        <dbReference type="SAM" id="SignalP"/>
    </source>
</evidence>
<reference evidence="3" key="1">
    <citation type="submission" date="2018-08" db="EMBL/GenBank/DDBJ databases">
        <authorList>
            <person name="Kim S.-J."/>
            <person name="Jung G.-Y."/>
        </authorList>
    </citation>
    <scope>NUCLEOTIDE SEQUENCE [LARGE SCALE GENOMIC DNA]</scope>
    <source>
        <strain evidence="3">GY_G</strain>
    </source>
</reference>
<evidence type="ECO:0000313" key="3">
    <source>
        <dbReference type="Proteomes" id="UP000263833"/>
    </source>
</evidence>
<dbReference type="Proteomes" id="UP000263833">
    <property type="component" value="Unassembled WGS sequence"/>
</dbReference>
<dbReference type="InterPro" id="IPR022061">
    <property type="entry name" value="DUF3617"/>
</dbReference>
<protein>
    <submittedName>
        <fullName evidence="2">DUF3617 family protein</fullName>
    </submittedName>
</protein>
<feature type="chain" id="PRO_5016968055" evidence="1">
    <location>
        <begin position="21"/>
        <end position="185"/>
    </location>
</feature>
<evidence type="ECO:0000313" key="2">
    <source>
        <dbReference type="EMBL" id="RDV02853.1"/>
    </source>
</evidence>
<comment type="caution">
    <text evidence="2">The sequence shown here is derived from an EMBL/GenBank/DDBJ whole genome shotgun (WGS) entry which is preliminary data.</text>
</comment>
<feature type="signal peptide" evidence="1">
    <location>
        <begin position="1"/>
        <end position="20"/>
    </location>
</feature>
<organism evidence="2 3">
    <name type="scientific">Sphingorhabdus pulchriflava</name>
    <dbReference type="NCBI Taxonomy" id="2292257"/>
    <lineage>
        <taxon>Bacteria</taxon>
        <taxon>Pseudomonadati</taxon>
        <taxon>Pseudomonadota</taxon>
        <taxon>Alphaproteobacteria</taxon>
        <taxon>Sphingomonadales</taxon>
        <taxon>Sphingomonadaceae</taxon>
        <taxon>Sphingorhabdus</taxon>
    </lineage>
</organism>
<gene>
    <name evidence="2" type="ORF">DXH95_13060</name>
</gene>
<sequence length="185" mass="19927">MNMRKTSILAILGAAMTVAACSDNSDVNGDGKVSRNERADEMRRDGYLAMQPGRWRTSFAFTEIDVPRLGNKEKEQIREELSTGASGISCLSEANAAQPGPDFFGGEGAEDCNYRKFDIAGNRVSMQLSCGMGSMGKADMDLDGTVGDTEFRFDTKLVVHVPIAGKIKLDGTMTGKHEGSCRGDE</sequence>
<dbReference type="Pfam" id="PF12276">
    <property type="entry name" value="DUF3617"/>
    <property type="match status" value="1"/>
</dbReference>
<dbReference type="AlphaFoldDB" id="A0A371B5Y5"/>
<keyword evidence="3" id="KW-1185">Reference proteome</keyword>
<dbReference type="PROSITE" id="PS51257">
    <property type="entry name" value="PROKAR_LIPOPROTEIN"/>
    <property type="match status" value="1"/>
</dbReference>
<accession>A0A371B5Y5</accession>